<dbReference type="Gene3D" id="3.10.180.10">
    <property type="entry name" value="2,3-Dihydroxybiphenyl 1,2-Dioxygenase, domain 1"/>
    <property type="match status" value="1"/>
</dbReference>
<protein>
    <submittedName>
        <fullName evidence="1">Glyoxalase</fullName>
    </submittedName>
</protein>
<evidence type="ECO:0000313" key="1">
    <source>
        <dbReference type="EMBL" id="RDE05090.1"/>
    </source>
</evidence>
<dbReference type="RefSeq" id="WP_114687161.1">
    <property type="nucleotide sequence ID" value="NZ_QQNB01000002.1"/>
</dbReference>
<dbReference type="Proteomes" id="UP000253918">
    <property type="component" value="Unassembled WGS sequence"/>
</dbReference>
<sequence>MALIRPFVPARDFALSRGFYEALGFSCTYAADDLAIYDLEGAGLLLQNYYERSWAENTMFQLFVHDLDEWWQRTADLPQRFGVQPPAAPVLKPWGLRVGMLWDPAGVLWHVSEAA</sequence>
<reference evidence="1 2" key="1">
    <citation type="submission" date="2018-07" db="EMBL/GenBank/DDBJ databases">
        <title>a novel species of Sphingomonas isolated from the rhizosphere soil of Araceae plant.</title>
        <authorList>
            <person name="Zhiyong W."/>
            <person name="Qinglan Z."/>
            <person name="Zhiwei F."/>
            <person name="Ding X."/>
            <person name="Gejiao W."/>
            <person name="Shixue Z."/>
        </authorList>
    </citation>
    <scope>NUCLEOTIDE SEQUENCE [LARGE SCALE GENOMIC DNA]</scope>
    <source>
        <strain evidence="1 2">WZY 27</strain>
    </source>
</reference>
<comment type="caution">
    <text evidence="1">The sequence shown here is derived from an EMBL/GenBank/DDBJ whole genome shotgun (WGS) entry which is preliminary data.</text>
</comment>
<name>A0A369VV91_9SPHN</name>
<keyword evidence="2" id="KW-1185">Reference proteome</keyword>
<dbReference type="AlphaFoldDB" id="A0A369VV91"/>
<gene>
    <name evidence="1" type="ORF">DVW87_07335</name>
</gene>
<organism evidence="1 2">
    <name type="scientific">Sphingomonas aracearum</name>
    <dbReference type="NCBI Taxonomy" id="2283317"/>
    <lineage>
        <taxon>Bacteria</taxon>
        <taxon>Pseudomonadati</taxon>
        <taxon>Pseudomonadota</taxon>
        <taxon>Alphaproteobacteria</taxon>
        <taxon>Sphingomonadales</taxon>
        <taxon>Sphingomonadaceae</taxon>
        <taxon>Sphingomonas</taxon>
    </lineage>
</organism>
<dbReference type="SUPFAM" id="SSF54593">
    <property type="entry name" value="Glyoxalase/Bleomycin resistance protein/Dihydroxybiphenyl dioxygenase"/>
    <property type="match status" value="1"/>
</dbReference>
<accession>A0A369VV91</accession>
<dbReference type="InterPro" id="IPR029068">
    <property type="entry name" value="Glyas_Bleomycin-R_OHBP_Dase"/>
</dbReference>
<evidence type="ECO:0000313" key="2">
    <source>
        <dbReference type="Proteomes" id="UP000253918"/>
    </source>
</evidence>
<dbReference type="OrthoDB" id="9798430at2"/>
<dbReference type="EMBL" id="QQNB01000002">
    <property type="protein sequence ID" value="RDE05090.1"/>
    <property type="molecule type" value="Genomic_DNA"/>
</dbReference>
<proteinExistence type="predicted"/>